<organism evidence="1 2">
    <name type="scientific">Nicotiana attenuata</name>
    <name type="common">Coyote tobacco</name>
    <dbReference type="NCBI Taxonomy" id="49451"/>
    <lineage>
        <taxon>Eukaryota</taxon>
        <taxon>Viridiplantae</taxon>
        <taxon>Streptophyta</taxon>
        <taxon>Embryophyta</taxon>
        <taxon>Tracheophyta</taxon>
        <taxon>Spermatophyta</taxon>
        <taxon>Magnoliopsida</taxon>
        <taxon>eudicotyledons</taxon>
        <taxon>Gunneridae</taxon>
        <taxon>Pentapetalae</taxon>
        <taxon>asterids</taxon>
        <taxon>lamiids</taxon>
        <taxon>Solanales</taxon>
        <taxon>Solanaceae</taxon>
        <taxon>Nicotianoideae</taxon>
        <taxon>Nicotianeae</taxon>
        <taxon>Nicotiana</taxon>
    </lineage>
</organism>
<evidence type="ECO:0000313" key="2">
    <source>
        <dbReference type="Proteomes" id="UP000187609"/>
    </source>
</evidence>
<dbReference type="AlphaFoldDB" id="A0A314KJT8"/>
<reference evidence="1" key="1">
    <citation type="submission" date="2016-11" db="EMBL/GenBank/DDBJ databases">
        <title>The genome of Nicotiana attenuata.</title>
        <authorList>
            <person name="Xu S."/>
            <person name="Brockmoeller T."/>
            <person name="Gaquerel E."/>
            <person name="Navarro A."/>
            <person name="Kuhl H."/>
            <person name="Gase K."/>
            <person name="Ling Z."/>
            <person name="Zhou W."/>
            <person name="Kreitzer C."/>
            <person name="Stanke M."/>
            <person name="Tang H."/>
            <person name="Lyons E."/>
            <person name="Pandey P."/>
            <person name="Pandey S.P."/>
            <person name="Timmermann B."/>
            <person name="Baldwin I.T."/>
        </authorList>
    </citation>
    <scope>NUCLEOTIDE SEQUENCE [LARGE SCALE GENOMIC DNA]</scope>
    <source>
        <strain evidence="1">UT</strain>
    </source>
</reference>
<dbReference type="Proteomes" id="UP000187609">
    <property type="component" value="Unassembled WGS sequence"/>
</dbReference>
<name>A0A314KJT8_NICAT</name>
<proteinExistence type="predicted"/>
<protein>
    <submittedName>
        <fullName evidence="1">Uncharacterized protein</fullName>
    </submittedName>
</protein>
<comment type="caution">
    <text evidence="1">The sequence shown here is derived from an EMBL/GenBank/DDBJ whole genome shotgun (WGS) entry which is preliminary data.</text>
</comment>
<evidence type="ECO:0000313" key="1">
    <source>
        <dbReference type="EMBL" id="OIT29636.1"/>
    </source>
</evidence>
<dbReference type="EMBL" id="MJEQ01001734">
    <property type="protein sequence ID" value="OIT29636.1"/>
    <property type="molecule type" value="Genomic_DNA"/>
</dbReference>
<sequence>MHLKAKMHLPKVGFLGRSFPEDSESKNIASQRTDYSRLVFSSCLPEKWQQHKYKVLLDTDSQGTTHPVSSSFDYVDAGKDVTSQTFWCMKAN</sequence>
<gene>
    <name evidence="1" type="ORF">A4A49_46411</name>
</gene>
<dbReference type="Gramene" id="OIT29636">
    <property type="protein sequence ID" value="OIT29636"/>
    <property type="gene ID" value="A4A49_46411"/>
</dbReference>
<keyword evidence="2" id="KW-1185">Reference proteome</keyword>
<accession>A0A314KJT8</accession>